<dbReference type="Proteomes" id="UP000002279">
    <property type="component" value="Chromosome X5"/>
</dbReference>
<evidence type="ECO:0000256" key="13">
    <source>
        <dbReference type="ARBA" id="ARBA00023170"/>
    </source>
</evidence>
<dbReference type="GO" id="GO:0098639">
    <property type="term" value="F:collagen binding involved in cell-matrix adhesion"/>
    <property type="evidence" value="ECO:0007669"/>
    <property type="project" value="Ensembl"/>
</dbReference>
<dbReference type="InterPro" id="IPR028994">
    <property type="entry name" value="Integrin_alpha_N"/>
</dbReference>
<dbReference type="Pfam" id="PF01839">
    <property type="entry name" value="FG-GAP"/>
    <property type="match status" value="2"/>
</dbReference>
<evidence type="ECO:0000256" key="10">
    <source>
        <dbReference type="ARBA" id="ARBA00023037"/>
    </source>
</evidence>
<dbReference type="OMA" id="IVGAYDW"/>
<evidence type="ECO:0000256" key="5">
    <source>
        <dbReference type="ARBA" id="ARBA00022729"/>
    </source>
</evidence>
<dbReference type="Gene3D" id="2.60.40.1460">
    <property type="entry name" value="Integrin domains. Chain A, domain 2"/>
    <property type="match status" value="1"/>
</dbReference>
<feature type="repeat" description="FG-GAP" evidence="15">
    <location>
        <begin position="652"/>
        <end position="712"/>
    </location>
</feature>
<dbReference type="AlphaFoldDB" id="A0A6I8NMA4"/>
<comment type="similarity">
    <text evidence="2 16">Belongs to the integrin alpha chain family.</text>
</comment>
<dbReference type="GO" id="GO:0038023">
    <property type="term" value="F:signaling receptor activity"/>
    <property type="evidence" value="ECO:0000318"/>
    <property type="project" value="GO_Central"/>
</dbReference>
<accession>A0A6I8NMA4</accession>
<evidence type="ECO:0000256" key="12">
    <source>
        <dbReference type="ARBA" id="ARBA00023157"/>
    </source>
</evidence>
<dbReference type="GO" id="GO:0098609">
    <property type="term" value="P:cell-cell adhesion"/>
    <property type="evidence" value="ECO:0000318"/>
    <property type="project" value="GO_Central"/>
</dbReference>
<dbReference type="GO" id="GO:0046872">
    <property type="term" value="F:metal ion binding"/>
    <property type="evidence" value="ECO:0007669"/>
    <property type="project" value="UniProtKB-KW"/>
</dbReference>
<keyword evidence="7" id="KW-0106">Calcium</keyword>
<evidence type="ECO:0000256" key="3">
    <source>
        <dbReference type="ARBA" id="ARBA00022692"/>
    </source>
</evidence>
<dbReference type="InterPro" id="IPR013649">
    <property type="entry name" value="Integrin_alpha_Ig-like_1"/>
</dbReference>
<protein>
    <submittedName>
        <fullName evidence="19">Integrin subunit alpha 10</fullName>
    </submittedName>
</protein>
<dbReference type="Gene3D" id="3.40.50.410">
    <property type="entry name" value="von Willebrand factor, type A domain"/>
    <property type="match status" value="1"/>
</dbReference>
<feature type="domain" description="VWFA" evidence="18">
    <location>
        <begin position="223"/>
        <end position="404"/>
    </location>
</feature>
<keyword evidence="8 16" id="KW-0130">Cell adhesion</keyword>
<keyword evidence="4" id="KW-0479">Metal-binding</keyword>
<reference evidence="19 20" key="1">
    <citation type="journal article" date="2008" name="Nature">
        <title>Genome analysis of the platypus reveals unique signatures of evolution.</title>
        <authorList>
            <person name="Warren W.C."/>
            <person name="Hillier L.W."/>
            <person name="Marshall Graves J.A."/>
            <person name="Birney E."/>
            <person name="Ponting C.P."/>
            <person name="Grutzner F."/>
            <person name="Belov K."/>
            <person name="Miller W."/>
            <person name="Clarke L."/>
            <person name="Chinwalla A.T."/>
            <person name="Yang S.P."/>
            <person name="Heger A."/>
            <person name="Locke D.P."/>
            <person name="Miethke P."/>
            <person name="Waters P.D."/>
            <person name="Veyrunes F."/>
            <person name="Fulton L."/>
            <person name="Fulton B."/>
            <person name="Graves T."/>
            <person name="Wallis J."/>
            <person name="Puente X.S."/>
            <person name="Lopez-Otin C."/>
            <person name="Ordonez G.R."/>
            <person name="Eichler E.E."/>
            <person name="Chen L."/>
            <person name="Cheng Z."/>
            <person name="Deakin J.E."/>
            <person name="Alsop A."/>
            <person name="Thompson K."/>
            <person name="Kirby P."/>
            <person name="Papenfuss A.T."/>
            <person name="Wakefield M.J."/>
            <person name="Olender T."/>
            <person name="Lancet D."/>
            <person name="Huttley G.A."/>
            <person name="Smit A.F."/>
            <person name="Pask A."/>
            <person name="Temple-Smith P."/>
            <person name="Batzer M.A."/>
            <person name="Walker J.A."/>
            <person name="Konkel M.K."/>
            <person name="Harris R.S."/>
            <person name="Whittington C.M."/>
            <person name="Wong E.S."/>
            <person name="Gemmell N.J."/>
            <person name="Buschiazzo E."/>
            <person name="Vargas Jentzsch I.M."/>
            <person name="Merkel A."/>
            <person name="Schmitz J."/>
            <person name="Zemann A."/>
            <person name="Churakov G."/>
            <person name="Kriegs J.O."/>
            <person name="Brosius J."/>
            <person name="Murchison E.P."/>
            <person name="Sachidanandam R."/>
            <person name="Smith C."/>
            <person name="Hannon G.J."/>
            <person name="Tsend-Ayush E."/>
            <person name="McMillan D."/>
            <person name="Attenborough R."/>
            <person name="Rens W."/>
            <person name="Ferguson-Smith M."/>
            <person name="Lefevre C.M."/>
            <person name="Sharp J.A."/>
            <person name="Nicholas K.R."/>
            <person name="Ray D.A."/>
            <person name="Kube M."/>
            <person name="Reinhardt R."/>
            <person name="Pringle T.H."/>
            <person name="Taylor J."/>
            <person name="Jones R.C."/>
            <person name="Nixon B."/>
            <person name="Dacheux J.L."/>
            <person name="Niwa H."/>
            <person name="Sekita Y."/>
            <person name="Huang X."/>
            <person name="Stark A."/>
            <person name="Kheradpour P."/>
            <person name="Kellis M."/>
            <person name="Flicek P."/>
            <person name="Chen Y."/>
            <person name="Webber C."/>
            <person name="Hardison R."/>
            <person name="Nelson J."/>
            <person name="Hallsworth-Pepin K."/>
            <person name="Delehaunty K."/>
            <person name="Markovic C."/>
            <person name="Minx P."/>
            <person name="Feng Y."/>
            <person name="Kremitzki C."/>
            <person name="Mitreva M."/>
            <person name="Glasscock J."/>
            <person name="Wylie T."/>
            <person name="Wohldmann P."/>
            <person name="Thiru P."/>
            <person name="Nhan M.N."/>
            <person name="Pohl C.S."/>
            <person name="Smith S.M."/>
            <person name="Hou S."/>
            <person name="Nefedov M."/>
            <person name="de Jong P.J."/>
            <person name="Renfree M.B."/>
            <person name="Mardis E.R."/>
            <person name="Wilson R.K."/>
        </authorList>
    </citation>
    <scope>NUCLEOTIDE SEQUENCE [LARGE SCALE GENOMIC DNA]</scope>
    <source>
        <strain evidence="19 20">Glennie</strain>
    </source>
</reference>
<dbReference type="PRINTS" id="PR01185">
    <property type="entry name" value="INTEGRINA"/>
</dbReference>
<dbReference type="GeneTree" id="ENSGT00940000158423"/>
<evidence type="ECO:0000256" key="6">
    <source>
        <dbReference type="ARBA" id="ARBA00022737"/>
    </source>
</evidence>
<keyword evidence="20" id="KW-1185">Reference proteome</keyword>
<name>A0A6I8NMA4_ORNAN</name>
<dbReference type="SUPFAM" id="SSF69318">
    <property type="entry name" value="Integrin alpha N-terminal domain"/>
    <property type="match status" value="1"/>
</dbReference>
<dbReference type="SUPFAM" id="SSF69179">
    <property type="entry name" value="Integrin domains"/>
    <property type="match status" value="3"/>
</dbReference>
<dbReference type="PRINTS" id="PR00453">
    <property type="entry name" value="VWFADOMAIN"/>
</dbReference>
<reference evidence="19" key="2">
    <citation type="submission" date="2025-08" db="UniProtKB">
        <authorList>
            <consortium name="Ensembl"/>
        </authorList>
    </citation>
    <scope>IDENTIFICATION</scope>
    <source>
        <strain evidence="19">Glennie</strain>
    </source>
</reference>
<evidence type="ECO:0000256" key="1">
    <source>
        <dbReference type="ARBA" id="ARBA00004479"/>
    </source>
</evidence>
<dbReference type="InterPro" id="IPR013517">
    <property type="entry name" value="FG-GAP"/>
</dbReference>
<dbReference type="InterPro" id="IPR000413">
    <property type="entry name" value="Integrin_alpha"/>
</dbReference>
<feature type="repeat" description="FG-GAP" evidence="15">
    <location>
        <begin position="81"/>
        <end position="139"/>
    </location>
</feature>
<keyword evidence="14" id="KW-0325">Glycoprotein</keyword>
<keyword evidence="10 16" id="KW-0401">Integrin</keyword>
<evidence type="ECO:0000259" key="18">
    <source>
        <dbReference type="PROSITE" id="PS50234"/>
    </source>
</evidence>
<dbReference type="SMART" id="SM00191">
    <property type="entry name" value="Int_alpha"/>
    <property type="match status" value="5"/>
</dbReference>
<dbReference type="CDD" id="cd01469">
    <property type="entry name" value="vWA_integrins_alpha_subunit"/>
    <property type="match status" value="1"/>
</dbReference>
<dbReference type="SUPFAM" id="SSF53300">
    <property type="entry name" value="vWA-like"/>
    <property type="match status" value="1"/>
</dbReference>
<dbReference type="Gene3D" id="2.60.40.1510">
    <property type="entry name" value="ntegrin, alpha v. Chain A, domain 3"/>
    <property type="match status" value="1"/>
</dbReference>
<dbReference type="InterPro" id="IPR048285">
    <property type="entry name" value="Integrin_alpha_Ig-like_2"/>
</dbReference>
<dbReference type="InParanoid" id="A0A6I8NMA4"/>
<evidence type="ECO:0000256" key="11">
    <source>
        <dbReference type="ARBA" id="ARBA00023136"/>
    </source>
</evidence>
<dbReference type="FunFam" id="3.40.50.410:FF:000012">
    <property type="entry name" value="Integrin, alpha 10"/>
    <property type="match status" value="1"/>
</dbReference>
<reference evidence="19" key="3">
    <citation type="submission" date="2025-09" db="UniProtKB">
        <authorList>
            <consortium name="Ensembl"/>
        </authorList>
    </citation>
    <scope>IDENTIFICATION</scope>
    <source>
        <strain evidence="19">Glennie</strain>
    </source>
</reference>
<evidence type="ECO:0000256" key="14">
    <source>
        <dbReference type="ARBA" id="ARBA00023180"/>
    </source>
</evidence>
<dbReference type="GO" id="GO:0007229">
    <property type="term" value="P:integrin-mediated signaling pathway"/>
    <property type="evidence" value="ECO:0000318"/>
    <property type="project" value="GO_Central"/>
</dbReference>
<dbReference type="Gene3D" id="2.130.10.130">
    <property type="entry name" value="Integrin alpha, N-terminal"/>
    <property type="match status" value="2"/>
</dbReference>
<feature type="repeat" description="FG-GAP" evidence="15">
    <location>
        <begin position="415"/>
        <end position="466"/>
    </location>
</feature>
<dbReference type="PANTHER" id="PTHR23220">
    <property type="entry name" value="INTEGRIN ALPHA"/>
    <property type="match status" value="1"/>
</dbReference>
<keyword evidence="11" id="KW-0472">Membrane</keyword>
<dbReference type="PANTHER" id="PTHR23220:SF26">
    <property type="entry name" value="INTEGRIN ALPHA-10"/>
    <property type="match status" value="1"/>
</dbReference>
<evidence type="ECO:0000256" key="7">
    <source>
        <dbReference type="ARBA" id="ARBA00022837"/>
    </source>
</evidence>
<dbReference type="FunFam" id="2.130.10.130:FF:000004">
    <property type="entry name" value="Integrin subunit alpha 10"/>
    <property type="match status" value="1"/>
</dbReference>
<keyword evidence="13 16" id="KW-0675">Receptor</keyword>
<dbReference type="Pfam" id="PF20805">
    <property type="entry name" value="Integrin_A_Ig_2"/>
    <property type="match status" value="1"/>
</dbReference>
<evidence type="ECO:0000256" key="17">
    <source>
        <dbReference type="SAM" id="MobiDB-lite"/>
    </source>
</evidence>
<feature type="repeat" description="FG-GAP" evidence="15">
    <location>
        <begin position="589"/>
        <end position="647"/>
    </location>
</feature>
<keyword evidence="12" id="KW-1015">Disulfide bond</keyword>
<evidence type="ECO:0000256" key="2">
    <source>
        <dbReference type="ARBA" id="ARBA00008054"/>
    </source>
</evidence>
<dbReference type="PROSITE" id="PS51470">
    <property type="entry name" value="FG_GAP"/>
    <property type="match status" value="5"/>
</dbReference>
<dbReference type="Gene3D" id="2.60.40.1530">
    <property type="entry name" value="ntegrin, alpha v. Chain A, domain 4"/>
    <property type="match status" value="1"/>
</dbReference>
<dbReference type="Pfam" id="PF08441">
    <property type="entry name" value="Integrin_A_Ig_1"/>
    <property type="match status" value="1"/>
</dbReference>
<dbReference type="InterPro" id="IPR032695">
    <property type="entry name" value="Integrin_dom_sf"/>
</dbReference>
<dbReference type="GO" id="GO:0034680">
    <property type="term" value="C:integrin alpha10-beta1 complex"/>
    <property type="evidence" value="ECO:0000318"/>
    <property type="project" value="GO_Central"/>
</dbReference>
<dbReference type="InterPro" id="IPR036465">
    <property type="entry name" value="vWFA_dom_sf"/>
</dbReference>
<feature type="region of interest" description="Disordered" evidence="17">
    <location>
        <begin position="1159"/>
        <end position="1223"/>
    </location>
</feature>
<keyword evidence="9" id="KW-1133">Transmembrane helix</keyword>
<dbReference type="InterPro" id="IPR013519">
    <property type="entry name" value="Int_alpha_beta-p"/>
</dbReference>
<gene>
    <name evidence="19" type="primary">ITGA10</name>
</gene>
<evidence type="ECO:0000256" key="8">
    <source>
        <dbReference type="ARBA" id="ARBA00022889"/>
    </source>
</evidence>
<dbReference type="FunCoup" id="A0A6I8NMA4">
    <property type="interactions" value="457"/>
</dbReference>
<dbReference type="PROSITE" id="PS50234">
    <property type="entry name" value="VWFA"/>
    <property type="match status" value="1"/>
</dbReference>
<dbReference type="Bgee" id="ENSOANG00000046912">
    <property type="expression patterns" value="Expressed in heart and 4 other cell types or tissues"/>
</dbReference>
<keyword evidence="6" id="KW-0677">Repeat</keyword>
<proteinExistence type="inferred from homology"/>
<keyword evidence="5" id="KW-0732">Signal</keyword>
<evidence type="ECO:0000256" key="15">
    <source>
        <dbReference type="PROSITE-ProRule" id="PRU00803"/>
    </source>
</evidence>
<dbReference type="Ensembl" id="ENSOANT00000048565.1">
    <property type="protein sequence ID" value="ENSOANP00000042217.1"/>
    <property type="gene ID" value="ENSOANG00000046912.1"/>
</dbReference>
<sequence length="1223" mass="131564">MTLHPPPAPPPPRRLEGRFARSKRFPSAIVIITGAGGVPLVPRSRSRAPFGNPPVPQPGLSPCLPSPLPRPALCDTFNLDERRARFFRGPREAQFGYKVLQHVAHGRRWILASAPWAGPAGDRRGDVYRCPVGGGANATCVKGHLGDRTLGNASRPARNVHLGMSLLQPEDPEAGGFLACAPLWSQACGSSVFSSGVCTRVDEAFRLRETLAPTAQRCPTYMDIVMVLDGSNSIYPWAQVQTFLRRLLGKLFIDPEQIQVGLVQYGERPVHEWKLGDFRTKNEVVRAARSLKRREGRETRTAQAIRSAWGSVRPGGGRPEATRLLVVVTDGESHDGEDLPGALRACETLNVTRYGIAVLGHYLRRQRDPASFLREIRAIASDPDDKFFFNVTDEAALTDIVDALGDRIFGLEGSHGENESSFGLEMSQIGFSVHTQPDGILFGMVGAYDWGGSVLWLAGGRRLFPPRAALEAEFPPALQNHAAYLGYSVSSLVLPGGRRLLLSGAPRFQHRGKVVAFELGEDGTVTVAGRLLGEQIGSYFGSELCPVDVDGDGVTDVLLVAAPMFLGPQSRETGRVYVYGVGQVSLVHLFVHSIQPYLSDARFGSALAALGDLNEDGLADVAVGAPLEDGHRGALYLFHGAPPARLDPAPKQRVAASSLAAGLSYFGRSVDGRLDMDGDRLVDVAVGAQGAVVLLSSRPVVHLAPSLAVTPAAISLLRPDCRRRGLEAACLTARLCFRPSSRSLGRWDPRLQVRVWATLDEASAGARAGFDGSGPHLPPRTLRLSVGNVTCHPLHFHVLDTTDYLRPLALVVNFALDPGPRPEPVLDGDSPSSLRELIPFFKDCGSDDQCVADLALQAKLDIHGSRRTPFVVRGGGRRKALVSVRLENRKENAYNASLDLGFSRSLHLASLTLQVDAPVKVECTAPSPHARSCSVGHPVFQAGAKVTFLLEFEFSCTSLLSRALVTLTADSDSLETNATLHDNTVQLEVFVQYEPDLAVSSETTLHHYEVHPYGILPAGPGPEFQTTFKVQNLGCFAVDGLRLSALLPAEVPGSGRFLSVTGASCVVEELPEPPPRSGSEAAGERPGRWNCTSTRCQAVRCRLGRLAKGAQASVRMLRVVHDRVFRTAKLKSVTVVSTFELGAESGLLTLPEAARRREVRGQARATGAPCEPSSSPEVWNFANVPGSASVSPPPCSGGGARWRSRAPERPPAQPPQKLGWLSG</sequence>
<dbReference type="Pfam" id="PF00092">
    <property type="entry name" value="VWA"/>
    <property type="match status" value="1"/>
</dbReference>
<feature type="repeat" description="FG-GAP" evidence="15">
    <location>
        <begin position="526"/>
        <end position="588"/>
    </location>
</feature>
<dbReference type="GO" id="GO:0009986">
    <property type="term" value="C:cell surface"/>
    <property type="evidence" value="ECO:0000318"/>
    <property type="project" value="GO_Central"/>
</dbReference>
<dbReference type="InterPro" id="IPR002035">
    <property type="entry name" value="VWF_A"/>
</dbReference>
<evidence type="ECO:0000313" key="19">
    <source>
        <dbReference type="Ensembl" id="ENSOANP00000042217.1"/>
    </source>
</evidence>
<comment type="subcellular location">
    <subcellularLocation>
        <location evidence="1 16">Membrane</location>
        <topology evidence="1 16">Single-pass type I membrane protein</topology>
    </subcellularLocation>
</comment>
<evidence type="ECO:0000256" key="4">
    <source>
        <dbReference type="ARBA" id="ARBA00022723"/>
    </source>
</evidence>
<evidence type="ECO:0000256" key="9">
    <source>
        <dbReference type="ARBA" id="ARBA00022989"/>
    </source>
</evidence>
<evidence type="ECO:0000313" key="20">
    <source>
        <dbReference type="Proteomes" id="UP000002279"/>
    </source>
</evidence>
<dbReference type="SMART" id="SM00327">
    <property type="entry name" value="VWA"/>
    <property type="match status" value="1"/>
</dbReference>
<keyword evidence="3" id="KW-0812">Transmembrane</keyword>
<evidence type="ECO:0000256" key="16">
    <source>
        <dbReference type="RuleBase" id="RU003762"/>
    </source>
</evidence>
<organism evidence="19 20">
    <name type="scientific">Ornithorhynchus anatinus</name>
    <name type="common">Duckbill platypus</name>
    <dbReference type="NCBI Taxonomy" id="9258"/>
    <lineage>
        <taxon>Eukaryota</taxon>
        <taxon>Metazoa</taxon>
        <taxon>Chordata</taxon>
        <taxon>Craniata</taxon>
        <taxon>Vertebrata</taxon>
        <taxon>Euteleostomi</taxon>
        <taxon>Mammalia</taxon>
        <taxon>Monotremata</taxon>
        <taxon>Ornithorhynchidae</taxon>
        <taxon>Ornithorhynchus</taxon>
    </lineage>
</organism>